<accession>A0ABR7HHQ5</accession>
<sequence length="103" mass="11857">MKDRKMSIRISESDLQKIHNKADKANLTLTEYITKACLGKQIFVVDGLDEIIRQQKAIGRNLNQIATLCNMGKVICFNLAELTNQYAEMNKLLTDLLDRKRWS</sequence>
<organism evidence="1 2">
    <name type="scientific">Ruminococcus intestinalis</name>
    <dbReference type="NCBI Taxonomy" id="2763066"/>
    <lineage>
        <taxon>Bacteria</taxon>
        <taxon>Bacillati</taxon>
        <taxon>Bacillota</taxon>
        <taxon>Clostridia</taxon>
        <taxon>Eubacteriales</taxon>
        <taxon>Oscillospiraceae</taxon>
        <taxon>Ruminococcus</taxon>
    </lineage>
</organism>
<dbReference type="EMBL" id="JACOPS010000001">
    <property type="protein sequence ID" value="MBC5727007.1"/>
    <property type="molecule type" value="Genomic_DNA"/>
</dbReference>
<dbReference type="Pfam" id="PF21983">
    <property type="entry name" value="NikA-like"/>
    <property type="match status" value="1"/>
</dbReference>
<evidence type="ECO:0000313" key="1">
    <source>
        <dbReference type="EMBL" id="MBC5727007.1"/>
    </source>
</evidence>
<dbReference type="InterPro" id="IPR053842">
    <property type="entry name" value="NikA-like"/>
</dbReference>
<gene>
    <name evidence="1" type="primary">mobC</name>
    <name evidence="1" type="ORF">H8R91_00410</name>
</gene>
<evidence type="ECO:0000313" key="2">
    <source>
        <dbReference type="Proteomes" id="UP000636755"/>
    </source>
</evidence>
<comment type="caution">
    <text evidence="1">The sequence shown here is derived from an EMBL/GenBank/DDBJ whole genome shotgun (WGS) entry which is preliminary data.</text>
</comment>
<dbReference type="Proteomes" id="UP000636755">
    <property type="component" value="Unassembled WGS sequence"/>
</dbReference>
<protein>
    <submittedName>
        <fullName evidence="1">Plasmid mobilization relaxosome protein MobC</fullName>
    </submittedName>
</protein>
<name>A0ABR7HHQ5_9FIRM</name>
<dbReference type="RefSeq" id="WP_117705833.1">
    <property type="nucleotide sequence ID" value="NZ_JACOPS010000001.1"/>
</dbReference>
<keyword evidence="2" id="KW-1185">Reference proteome</keyword>
<proteinExistence type="predicted"/>
<reference evidence="1 2" key="1">
    <citation type="submission" date="2020-08" db="EMBL/GenBank/DDBJ databases">
        <title>Genome public.</title>
        <authorList>
            <person name="Liu C."/>
            <person name="Sun Q."/>
        </authorList>
    </citation>
    <scope>NUCLEOTIDE SEQUENCE [LARGE SCALE GENOMIC DNA]</scope>
    <source>
        <strain evidence="1 2">NSJ-71</strain>
    </source>
</reference>